<feature type="compositionally biased region" description="Polar residues" evidence="7">
    <location>
        <begin position="92"/>
        <end position="101"/>
    </location>
</feature>
<keyword evidence="3" id="KW-0805">Transcription regulation</keyword>
<dbReference type="InterPro" id="IPR045314">
    <property type="entry name" value="bZIP_plant_GBF1"/>
</dbReference>
<feature type="compositionally biased region" description="Basic and acidic residues" evidence="7">
    <location>
        <begin position="102"/>
        <end position="114"/>
    </location>
</feature>
<feature type="compositionally biased region" description="Polar residues" evidence="7">
    <location>
        <begin position="325"/>
        <end position="338"/>
    </location>
</feature>
<evidence type="ECO:0000259" key="8">
    <source>
        <dbReference type="PROSITE" id="PS50217"/>
    </source>
</evidence>
<evidence type="ECO:0000256" key="5">
    <source>
        <dbReference type="ARBA" id="ARBA00023163"/>
    </source>
</evidence>
<dbReference type="Gene3D" id="1.20.5.170">
    <property type="match status" value="1"/>
</dbReference>
<dbReference type="PROSITE" id="PS50217">
    <property type="entry name" value="BZIP"/>
    <property type="match status" value="1"/>
</dbReference>
<dbReference type="InterPro" id="IPR044827">
    <property type="entry name" value="GBF-like"/>
</dbReference>
<protein>
    <recommendedName>
        <fullName evidence="8">BZIP domain-containing protein</fullName>
    </recommendedName>
</protein>
<organism evidence="9 10">
    <name type="scientific">Spirodela intermedia</name>
    <name type="common">Intermediate duckweed</name>
    <dbReference type="NCBI Taxonomy" id="51605"/>
    <lineage>
        <taxon>Eukaryota</taxon>
        <taxon>Viridiplantae</taxon>
        <taxon>Streptophyta</taxon>
        <taxon>Embryophyta</taxon>
        <taxon>Tracheophyta</taxon>
        <taxon>Spermatophyta</taxon>
        <taxon>Magnoliopsida</taxon>
        <taxon>Liliopsida</taxon>
        <taxon>Araceae</taxon>
        <taxon>Lemnoideae</taxon>
        <taxon>Spirodela</taxon>
    </lineage>
</organism>
<evidence type="ECO:0000256" key="2">
    <source>
        <dbReference type="ARBA" id="ARBA00007163"/>
    </source>
</evidence>
<feature type="compositionally biased region" description="Basic and acidic residues" evidence="7">
    <location>
        <begin position="218"/>
        <end position="262"/>
    </location>
</feature>
<keyword evidence="6" id="KW-0539">Nucleus</keyword>
<feature type="region of interest" description="Disordered" evidence="7">
    <location>
        <begin position="292"/>
        <end position="369"/>
    </location>
</feature>
<dbReference type="Pfam" id="PF16596">
    <property type="entry name" value="MFMR_assoc"/>
    <property type="match status" value="1"/>
</dbReference>
<dbReference type="GO" id="GO:0000976">
    <property type="term" value="F:transcription cis-regulatory region binding"/>
    <property type="evidence" value="ECO:0007669"/>
    <property type="project" value="UniProtKB-ARBA"/>
</dbReference>
<dbReference type="SMART" id="SM00338">
    <property type="entry name" value="BRLZ"/>
    <property type="match status" value="1"/>
</dbReference>
<dbReference type="OrthoDB" id="1642657at2759"/>
<evidence type="ECO:0000256" key="4">
    <source>
        <dbReference type="ARBA" id="ARBA00023125"/>
    </source>
</evidence>
<dbReference type="InterPro" id="IPR012900">
    <property type="entry name" value="MFMR"/>
</dbReference>
<feature type="compositionally biased region" description="Low complexity" evidence="7">
    <location>
        <begin position="153"/>
        <end position="165"/>
    </location>
</feature>
<feature type="region of interest" description="Disordered" evidence="7">
    <location>
        <begin position="1"/>
        <end position="26"/>
    </location>
</feature>
<evidence type="ECO:0000256" key="1">
    <source>
        <dbReference type="ARBA" id="ARBA00004123"/>
    </source>
</evidence>
<comment type="similarity">
    <text evidence="2">Belongs to the bZIP family.</text>
</comment>
<dbReference type="PANTHER" id="PTHR45967">
    <property type="entry name" value="G-BOX-BINDING FACTOR 3-RELATED"/>
    <property type="match status" value="1"/>
</dbReference>
<dbReference type="Pfam" id="PF07777">
    <property type="entry name" value="MFMR"/>
    <property type="match status" value="1"/>
</dbReference>
<dbReference type="Pfam" id="PF00170">
    <property type="entry name" value="bZIP_1"/>
    <property type="match status" value="1"/>
</dbReference>
<evidence type="ECO:0000256" key="6">
    <source>
        <dbReference type="ARBA" id="ARBA00023242"/>
    </source>
</evidence>
<evidence type="ECO:0000313" key="9">
    <source>
        <dbReference type="EMBL" id="CAA7402672.1"/>
    </source>
</evidence>
<dbReference type="AlphaFoldDB" id="A0A7I8KYT3"/>
<dbReference type="PANTHER" id="PTHR45967:SF1">
    <property type="entry name" value="G-BOX-BINDING FACTOR 3"/>
    <property type="match status" value="1"/>
</dbReference>
<proteinExistence type="inferred from homology"/>
<sequence length="369" mass="39501">MGNGEAGTPSKTEKTSSSVQEQGGVQQYPDWAAMQAYYGPGIAMPPHYFGTTAVTSGHAAHHPYMWGPQPMMPPFGTPYPAIYPHGGVYPHPSSSLTATQEKTTKTSNSKDHGQTKKLKGPDGLPVSACNGRDKNEAGGGSQTRSQSTEDGTEGSSDGSDGNNENQTHGKPILEDSAAGKPVAIRTVPGPEIRVPSAAKAKISVPVPLSSNATPPGRDGGHSDLWVHRLPQDERELKRERRKQSNRESARRSRLRKQAETEELAEKVKALKAENMALKSEISRLSENSANLRQENSALMADQKAECPPDKVEPEAEASPRAGTENFLSKINNSNSAGRSEQPDNETQENLGKLQQLLESKPKADAAIAG</sequence>
<dbReference type="GO" id="GO:0005634">
    <property type="term" value="C:nucleus"/>
    <property type="evidence" value="ECO:0007669"/>
    <property type="project" value="UniProtKB-SubCell"/>
</dbReference>
<dbReference type="InterPro" id="IPR004827">
    <property type="entry name" value="bZIP"/>
</dbReference>
<comment type="subcellular location">
    <subcellularLocation>
        <location evidence="1">Nucleus</location>
    </subcellularLocation>
</comment>
<feature type="region of interest" description="Disordered" evidence="7">
    <location>
        <begin position="83"/>
        <end position="262"/>
    </location>
</feature>
<evidence type="ECO:0000313" key="10">
    <source>
        <dbReference type="Proteomes" id="UP000663760"/>
    </source>
</evidence>
<feature type="compositionally biased region" description="Low complexity" evidence="7">
    <location>
        <begin position="16"/>
        <end position="26"/>
    </location>
</feature>
<dbReference type="GO" id="GO:0003700">
    <property type="term" value="F:DNA-binding transcription factor activity"/>
    <property type="evidence" value="ECO:0007669"/>
    <property type="project" value="InterPro"/>
</dbReference>
<dbReference type="CDD" id="cd14702">
    <property type="entry name" value="bZIP_plant_GBF1"/>
    <property type="match status" value="1"/>
</dbReference>
<evidence type="ECO:0000256" key="3">
    <source>
        <dbReference type="ARBA" id="ARBA00023015"/>
    </source>
</evidence>
<feature type="domain" description="BZIP" evidence="8">
    <location>
        <begin position="235"/>
        <end position="298"/>
    </location>
</feature>
<keyword evidence="5" id="KW-0804">Transcription</keyword>
<reference evidence="9" key="1">
    <citation type="submission" date="2020-02" db="EMBL/GenBank/DDBJ databases">
        <authorList>
            <person name="Scholz U."/>
            <person name="Mascher M."/>
            <person name="Fiebig A."/>
        </authorList>
    </citation>
    <scope>NUCLEOTIDE SEQUENCE</scope>
</reference>
<keyword evidence="4" id="KW-0238">DNA-binding</keyword>
<dbReference type="SUPFAM" id="SSF57959">
    <property type="entry name" value="Leucine zipper domain"/>
    <property type="match status" value="1"/>
</dbReference>
<gene>
    <name evidence="9" type="ORF">SI8410_09013350</name>
</gene>
<dbReference type="InterPro" id="IPR046347">
    <property type="entry name" value="bZIP_sf"/>
</dbReference>
<accession>A0A7I8KYT3</accession>
<feature type="compositionally biased region" description="Basic and acidic residues" evidence="7">
    <location>
        <begin position="302"/>
        <end position="313"/>
    </location>
</feature>
<dbReference type="EMBL" id="LR746272">
    <property type="protein sequence ID" value="CAA7402672.1"/>
    <property type="molecule type" value="Genomic_DNA"/>
</dbReference>
<dbReference type="PROSITE" id="PS00036">
    <property type="entry name" value="BZIP_BASIC"/>
    <property type="match status" value="1"/>
</dbReference>
<keyword evidence="10" id="KW-1185">Reference proteome</keyword>
<evidence type="ECO:0000256" key="7">
    <source>
        <dbReference type="SAM" id="MobiDB-lite"/>
    </source>
</evidence>
<dbReference type="Proteomes" id="UP000663760">
    <property type="component" value="Chromosome 9"/>
</dbReference>
<name>A0A7I8KYT3_SPIIN</name>